<sequence length="262" mass="29380">MRGITRPTKAKIANPSTQEEEEVAKTDPVSPTFQKVQTETSAERNSSALVVGNESPGDRPNVQLFTGMKEDVAARIPLYCDDWKRPKNLFTTEGSLAVYEALLIGRIIGEVYALLRGHFLLVKSDKPAVKSGQPHTPHYRMRTVFAVYNMAIAIIVMSVLSFLPGVAQDTDLLHGIKRVETRCIPWDWRPTTETGTEARPWVTYPLDGIEVKGIFGALFPAFMLYLLFFIDHSILTQAPTYKLRKPPANHWDSFVLGLTIIH</sequence>
<evidence type="ECO:0000313" key="9">
    <source>
        <dbReference type="Proteomes" id="UP001295423"/>
    </source>
</evidence>
<dbReference type="Proteomes" id="UP001295423">
    <property type="component" value="Unassembled WGS sequence"/>
</dbReference>
<evidence type="ECO:0000256" key="5">
    <source>
        <dbReference type="SAM" id="MobiDB-lite"/>
    </source>
</evidence>
<reference evidence="8" key="1">
    <citation type="submission" date="2023-08" db="EMBL/GenBank/DDBJ databases">
        <authorList>
            <person name="Audoor S."/>
            <person name="Bilcke G."/>
        </authorList>
    </citation>
    <scope>NUCLEOTIDE SEQUENCE</scope>
</reference>
<keyword evidence="4 6" id="KW-0472">Membrane</keyword>
<feature type="domain" description="Bicarbonate transporter-like transmembrane" evidence="7">
    <location>
        <begin position="140"/>
        <end position="260"/>
    </location>
</feature>
<evidence type="ECO:0000256" key="4">
    <source>
        <dbReference type="ARBA" id="ARBA00023136"/>
    </source>
</evidence>
<evidence type="ECO:0000256" key="6">
    <source>
        <dbReference type="SAM" id="Phobius"/>
    </source>
</evidence>
<evidence type="ECO:0000256" key="2">
    <source>
        <dbReference type="ARBA" id="ARBA00022692"/>
    </source>
</evidence>
<dbReference type="EMBL" id="CAKOGP040000335">
    <property type="protein sequence ID" value="CAJ1934248.1"/>
    <property type="molecule type" value="Genomic_DNA"/>
</dbReference>
<keyword evidence="2 6" id="KW-0812">Transmembrane</keyword>
<dbReference type="AlphaFoldDB" id="A0AAD2FIE7"/>
<proteinExistence type="predicted"/>
<evidence type="ECO:0000256" key="3">
    <source>
        <dbReference type="ARBA" id="ARBA00022989"/>
    </source>
</evidence>
<dbReference type="GO" id="GO:0006820">
    <property type="term" value="P:monoatomic anion transport"/>
    <property type="evidence" value="ECO:0007669"/>
    <property type="project" value="InterPro"/>
</dbReference>
<keyword evidence="9" id="KW-1185">Reference proteome</keyword>
<dbReference type="InterPro" id="IPR003020">
    <property type="entry name" value="HCO3_transpt_euk"/>
</dbReference>
<comment type="caution">
    <text evidence="8">The sequence shown here is derived from an EMBL/GenBank/DDBJ whole genome shotgun (WGS) entry which is preliminary data.</text>
</comment>
<organism evidence="8 9">
    <name type="scientific">Cylindrotheca closterium</name>
    <dbReference type="NCBI Taxonomy" id="2856"/>
    <lineage>
        <taxon>Eukaryota</taxon>
        <taxon>Sar</taxon>
        <taxon>Stramenopiles</taxon>
        <taxon>Ochrophyta</taxon>
        <taxon>Bacillariophyta</taxon>
        <taxon>Bacillariophyceae</taxon>
        <taxon>Bacillariophycidae</taxon>
        <taxon>Bacillariales</taxon>
        <taxon>Bacillariaceae</taxon>
        <taxon>Cylindrotheca</taxon>
    </lineage>
</organism>
<feature type="region of interest" description="Disordered" evidence="5">
    <location>
        <begin position="1"/>
        <end position="60"/>
    </location>
</feature>
<comment type="subcellular location">
    <subcellularLocation>
        <location evidence="1">Membrane</location>
        <topology evidence="1">Multi-pass membrane protein</topology>
    </subcellularLocation>
</comment>
<dbReference type="PANTHER" id="PTHR11453:SF82">
    <property type="entry name" value="BORON TRANSPORTER 1"/>
    <property type="match status" value="1"/>
</dbReference>
<dbReference type="GO" id="GO:0005886">
    <property type="term" value="C:plasma membrane"/>
    <property type="evidence" value="ECO:0007669"/>
    <property type="project" value="TreeGrafter"/>
</dbReference>
<feature type="transmembrane region" description="Helical" evidence="6">
    <location>
        <begin position="214"/>
        <end position="235"/>
    </location>
</feature>
<evidence type="ECO:0000256" key="1">
    <source>
        <dbReference type="ARBA" id="ARBA00004141"/>
    </source>
</evidence>
<keyword evidence="3 6" id="KW-1133">Transmembrane helix</keyword>
<accession>A0AAD2FIE7</accession>
<protein>
    <recommendedName>
        <fullName evidence="7">Bicarbonate transporter-like transmembrane domain-containing protein</fullName>
    </recommendedName>
</protein>
<gene>
    <name evidence="8" type="ORF">CYCCA115_LOCUS3661</name>
</gene>
<name>A0AAD2FIE7_9STRA</name>
<feature type="compositionally biased region" description="Polar residues" evidence="5">
    <location>
        <begin position="29"/>
        <end position="48"/>
    </location>
</feature>
<evidence type="ECO:0000259" key="7">
    <source>
        <dbReference type="Pfam" id="PF00955"/>
    </source>
</evidence>
<dbReference type="GO" id="GO:0050801">
    <property type="term" value="P:monoatomic ion homeostasis"/>
    <property type="evidence" value="ECO:0007669"/>
    <property type="project" value="TreeGrafter"/>
</dbReference>
<dbReference type="InterPro" id="IPR011531">
    <property type="entry name" value="HCO3_transpt-like_TM_dom"/>
</dbReference>
<dbReference type="Pfam" id="PF00955">
    <property type="entry name" value="HCO3_cotransp"/>
    <property type="match status" value="1"/>
</dbReference>
<evidence type="ECO:0000313" key="8">
    <source>
        <dbReference type="EMBL" id="CAJ1934248.1"/>
    </source>
</evidence>
<dbReference type="PANTHER" id="PTHR11453">
    <property type="entry name" value="ANION EXCHANGE PROTEIN"/>
    <property type="match status" value="1"/>
</dbReference>
<feature type="transmembrane region" description="Helical" evidence="6">
    <location>
        <begin position="145"/>
        <end position="163"/>
    </location>
</feature>
<dbReference type="GO" id="GO:0005452">
    <property type="term" value="F:solute:inorganic anion antiporter activity"/>
    <property type="evidence" value="ECO:0007669"/>
    <property type="project" value="InterPro"/>
</dbReference>